<evidence type="ECO:0000256" key="1">
    <source>
        <dbReference type="PROSITE-ProRule" id="PRU00047"/>
    </source>
</evidence>
<feature type="region of interest" description="Disordered" evidence="2">
    <location>
        <begin position="315"/>
        <end position="339"/>
    </location>
</feature>
<dbReference type="SUPFAM" id="SSF57756">
    <property type="entry name" value="Retrovirus zinc finger-like domains"/>
    <property type="match status" value="1"/>
</dbReference>
<feature type="compositionally biased region" description="Basic and acidic residues" evidence="2">
    <location>
        <begin position="363"/>
        <end position="373"/>
    </location>
</feature>
<dbReference type="PROSITE" id="PS50158">
    <property type="entry name" value="ZF_CCHC"/>
    <property type="match status" value="2"/>
</dbReference>
<feature type="domain" description="CCHC-type" evidence="3">
    <location>
        <begin position="241"/>
        <end position="255"/>
    </location>
</feature>
<dbReference type="InterPro" id="IPR036875">
    <property type="entry name" value="Znf_CCHC_sf"/>
</dbReference>
<dbReference type="Proteomes" id="UP000265180">
    <property type="component" value="Chromosome 16"/>
</dbReference>
<keyword evidence="1" id="KW-0479">Metal-binding</keyword>
<feature type="region of interest" description="Disordered" evidence="2">
    <location>
        <begin position="285"/>
        <end position="304"/>
    </location>
</feature>
<dbReference type="AlphaFoldDB" id="A0A3P9JW90"/>
<organism evidence="4 5">
    <name type="scientific">Oryzias latipes</name>
    <name type="common">Japanese rice fish</name>
    <name type="synonym">Japanese killifish</name>
    <dbReference type="NCBI Taxonomy" id="8090"/>
    <lineage>
        <taxon>Eukaryota</taxon>
        <taxon>Metazoa</taxon>
        <taxon>Chordata</taxon>
        <taxon>Craniata</taxon>
        <taxon>Vertebrata</taxon>
        <taxon>Euteleostomi</taxon>
        <taxon>Actinopterygii</taxon>
        <taxon>Neopterygii</taxon>
        <taxon>Teleostei</taxon>
        <taxon>Neoteleostei</taxon>
        <taxon>Acanthomorphata</taxon>
        <taxon>Ovalentaria</taxon>
        <taxon>Atherinomorphae</taxon>
        <taxon>Beloniformes</taxon>
        <taxon>Adrianichthyidae</taxon>
        <taxon>Oryziinae</taxon>
        <taxon>Oryzias</taxon>
    </lineage>
</organism>
<feature type="region of interest" description="Disordered" evidence="2">
    <location>
        <begin position="426"/>
        <end position="500"/>
    </location>
</feature>
<feature type="region of interest" description="Disordered" evidence="2">
    <location>
        <begin position="1"/>
        <end position="23"/>
    </location>
</feature>
<dbReference type="Gene3D" id="4.10.60.10">
    <property type="entry name" value="Zinc finger, CCHC-type"/>
    <property type="match status" value="1"/>
</dbReference>
<dbReference type="GO" id="GO:0008270">
    <property type="term" value="F:zinc ion binding"/>
    <property type="evidence" value="ECO:0007669"/>
    <property type="project" value="UniProtKB-KW"/>
</dbReference>
<evidence type="ECO:0000313" key="4">
    <source>
        <dbReference type="Ensembl" id="ENSORLP00020000183.1"/>
    </source>
</evidence>
<proteinExistence type="predicted"/>
<sequence length="500" mass="52389">MASAGGSSVGVGQRSNSARNAGNVVAGPSAAGVAARPASVTVGGGTKSLGVDGGEPPKVKYEKDLTIHVDLLGEDPVSVTELLRYSRLLCGGVVACRSVGSKRYELTMSNAVGRDKLLDGFKIGNTTVQGKSISNDELVVSFLGLPAYITDEEILEKLEGWKVSAVSPIKRRMWPGTNVADGTRFVKVKFNESVQSLPYSAKFNTATGPEFFRVIHDKQVKVCRICIKPGHIVRDCPEFLCNKCGVQGHYARECKVALSKCSVCLNKTENCVCLSDSENDVASAAGEEALDSMSEEEDLSDSVPDARVPAAQVSAALHGDRGPDDTSAEGGGVLGQQAARSGSDLFRAAGDPGEILLSTADVPVREGEQHRTDAATPNRAGGAHGVGPASLKSVPVKGGAQPQNASSAPVRAGEAADLIPKGMNGMCGAAASAPLEGKIRRRDESCGEMSMTSFSLPPQDKVDVTDDVDDSDMDVDRLTLQQRRTLSMKQTGKAKKKKSA</sequence>
<keyword evidence="1" id="KW-0863">Zinc-finger</keyword>
<reference evidence="4" key="4">
    <citation type="submission" date="2025-09" db="UniProtKB">
        <authorList>
            <consortium name="Ensembl"/>
        </authorList>
    </citation>
    <scope>IDENTIFICATION</scope>
    <source>
        <strain evidence="4">HNI</strain>
    </source>
</reference>
<dbReference type="Pfam" id="PF00098">
    <property type="entry name" value="zf-CCHC"/>
    <property type="match status" value="2"/>
</dbReference>
<evidence type="ECO:0000256" key="2">
    <source>
        <dbReference type="SAM" id="MobiDB-lite"/>
    </source>
</evidence>
<reference evidence="4 5" key="2">
    <citation type="submission" date="2017-04" db="EMBL/GenBank/DDBJ databases">
        <title>CpG methylation of centromeres and impact of large insertions on vertebrate speciation.</title>
        <authorList>
            <person name="Ichikawa K."/>
            <person name="Yoshimura J."/>
            <person name="Morishita S."/>
        </authorList>
    </citation>
    <scope>NUCLEOTIDE SEQUENCE</scope>
    <source>
        <strain evidence="4 5">HNI</strain>
    </source>
</reference>
<evidence type="ECO:0000313" key="5">
    <source>
        <dbReference type="Proteomes" id="UP000265180"/>
    </source>
</evidence>
<evidence type="ECO:0000259" key="3">
    <source>
        <dbReference type="PROSITE" id="PS50158"/>
    </source>
</evidence>
<feature type="domain" description="CCHC-type" evidence="3">
    <location>
        <begin position="223"/>
        <end position="238"/>
    </location>
</feature>
<feature type="region of interest" description="Disordered" evidence="2">
    <location>
        <begin position="361"/>
        <end position="413"/>
    </location>
</feature>
<keyword evidence="1" id="KW-0862">Zinc</keyword>
<dbReference type="InterPro" id="IPR001878">
    <property type="entry name" value="Znf_CCHC"/>
</dbReference>
<reference key="1">
    <citation type="journal article" date="2007" name="Nature">
        <title>The medaka draft genome and insights into vertebrate genome evolution.</title>
        <authorList>
            <person name="Kasahara M."/>
            <person name="Naruse K."/>
            <person name="Sasaki S."/>
            <person name="Nakatani Y."/>
            <person name="Qu W."/>
            <person name="Ahsan B."/>
            <person name="Yamada T."/>
            <person name="Nagayasu Y."/>
            <person name="Doi K."/>
            <person name="Kasai Y."/>
            <person name="Jindo T."/>
            <person name="Kobayashi D."/>
            <person name="Shimada A."/>
            <person name="Toyoda A."/>
            <person name="Kuroki Y."/>
            <person name="Fujiyama A."/>
            <person name="Sasaki T."/>
            <person name="Shimizu A."/>
            <person name="Asakawa S."/>
            <person name="Shimizu N."/>
            <person name="Hashimoto S."/>
            <person name="Yang J."/>
            <person name="Lee Y."/>
            <person name="Matsushima K."/>
            <person name="Sugano S."/>
            <person name="Sakaizumi M."/>
            <person name="Narita T."/>
            <person name="Ohishi K."/>
            <person name="Haga S."/>
            <person name="Ohta F."/>
            <person name="Nomoto H."/>
            <person name="Nogata K."/>
            <person name="Morishita T."/>
            <person name="Endo T."/>
            <person name="Shin-I T."/>
            <person name="Takeda H."/>
            <person name="Morishita S."/>
            <person name="Kohara Y."/>
        </authorList>
    </citation>
    <scope>NUCLEOTIDE SEQUENCE [LARGE SCALE GENOMIC DNA]</scope>
    <source>
        <strain>Hd-rR</strain>
    </source>
</reference>
<protein>
    <recommendedName>
        <fullName evidence="3">CCHC-type domain-containing protein</fullName>
    </recommendedName>
</protein>
<feature type="compositionally biased region" description="Low complexity" evidence="2">
    <location>
        <begin position="1"/>
        <end position="12"/>
    </location>
</feature>
<dbReference type="GO" id="GO:0003676">
    <property type="term" value="F:nucleic acid binding"/>
    <property type="evidence" value="ECO:0007669"/>
    <property type="project" value="InterPro"/>
</dbReference>
<accession>A0A3P9JW90</accession>
<name>A0A3P9JW90_ORYLA</name>
<reference evidence="4" key="3">
    <citation type="submission" date="2025-08" db="UniProtKB">
        <authorList>
            <consortium name="Ensembl"/>
        </authorList>
    </citation>
    <scope>IDENTIFICATION</scope>
    <source>
        <strain evidence="4">HNI</strain>
    </source>
</reference>
<dbReference type="SMART" id="SM00343">
    <property type="entry name" value="ZnF_C2HC"/>
    <property type="match status" value="2"/>
</dbReference>
<feature type="compositionally biased region" description="Acidic residues" evidence="2">
    <location>
        <begin position="288"/>
        <end position="300"/>
    </location>
</feature>
<dbReference type="Ensembl" id="ENSORLT00020015143.1">
    <property type="protein sequence ID" value="ENSORLP00020000183.1"/>
    <property type="gene ID" value="ENSORLG00020022501.1"/>
</dbReference>
<feature type="compositionally biased region" description="Polar residues" evidence="2">
    <location>
        <begin position="479"/>
        <end position="490"/>
    </location>
</feature>